<dbReference type="KEGG" id="dfe:Dfer_2355"/>
<dbReference type="RefSeq" id="WP_015811824.1">
    <property type="nucleotide sequence ID" value="NC_013037.1"/>
</dbReference>
<keyword evidence="1" id="KW-1133">Transmembrane helix</keyword>
<dbReference type="HOGENOM" id="CLU_2395035_0_0_10"/>
<evidence type="ECO:0000313" key="2">
    <source>
        <dbReference type="EMBL" id="ACT93574.1"/>
    </source>
</evidence>
<protein>
    <recommendedName>
        <fullName evidence="4">Transmembrane protein</fullName>
    </recommendedName>
</protein>
<name>C6VZU6_DYAFD</name>
<feature type="transmembrane region" description="Helical" evidence="1">
    <location>
        <begin position="48"/>
        <end position="65"/>
    </location>
</feature>
<feature type="transmembrane region" description="Helical" evidence="1">
    <location>
        <begin position="24"/>
        <end position="42"/>
    </location>
</feature>
<reference evidence="2 3" key="1">
    <citation type="journal article" date="2009" name="Stand. Genomic Sci.">
        <title>Complete genome sequence of Dyadobacter fermentans type strain (NS114).</title>
        <authorList>
            <person name="Lang E."/>
            <person name="Lapidus A."/>
            <person name="Chertkov O."/>
            <person name="Brettin T."/>
            <person name="Detter J.C."/>
            <person name="Han C."/>
            <person name="Copeland A."/>
            <person name="Glavina Del Rio T."/>
            <person name="Nolan M."/>
            <person name="Chen F."/>
            <person name="Lucas S."/>
            <person name="Tice H."/>
            <person name="Cheng J.F."/>
            <person name="Land M."/>
            <person name="Hauser L."/>
            <person name="Chang Y.J."/>
            <person name="Jeffries C.D."/>
            <person name="Kopitz M."/>
            <person name="Bruce D."/>
            <person name="Goodwin L."/>
            <person name="Pitluck S."/>
            <person name="Ovchinnikova G."/>
            <person name="Pati A."/>
            <person name="Ivanova N."/>
            <person name="Mavrommatis K."/>
            <person name="Chen A."/>
            <person name="Palaniappan K."/>
            <person name="Chain P."/>
            <person name="Bristow J."/>
            <person name="Eisen J.A."/>
            <person name="Markowitz V."/>
            <person name="Hugenholtz P."/>
            <person name="Goker M."/>
            <person name="Rohde M."/>
            <person name="Kyrpides N.C."/>
            <person name="Klenk H.P."/>
        </authorList>
    </citation>
    <scope>NUCLEOTIDE SEQUENCE [LARGE SCALE GENOMIC DNA]</scope>
    <source>
        <strain evidence="3">ATCC 700827 / DSM 18053 / CIP 107007 / KCTC 52180 / NS114</strain>
    </source>
</reference>
<evidence type="ECO:0000313" key="3">
    <source>
        <dbReference type="Proteomes" id="UP000002011"/>
    </source>
</evidence>
<keyword evidence="3" id="KW-1185">Reference proteome</keyword>
<keyword evidence="1" id="KW-0812">Transmembrane</keyword>
<gene>
    <name evidence="2" type="ordered locus">Dfer_2355</name>
</gene>
<keyword evidence="1" id="KW-0472">Membrane</keyword>
<dbReference type="Proteomes" id="UP000002011">
    <property type="component" value="Chromosome"/>
</dbReference>
<accession>C6VZU6</accession>
<sequence>MKPDTKSILRKELRVMFHKDSQKPGVRIVKYLSLSILILVFWRSWLFWWIMAGLALSAVLLHSFYRYKTRGWTRSYGKGIFRWDYEKVFHAHQ</sequence>
<evidence type="ECO:0008006" key="4">
    <source>
        <dbReference type="Google" id="ProtNLM"/>
    </source>
</evidence>
<evidence type="ECO:0000256" key="1">
    <source>
        <dbReference type="SAM" id="Phobius"/>
    </source>
</evidence>
<dbReference type="OrthoDB" id="335257at2"/>
<dbReference type="STRING" id="471854.Dfer_2355"/>
<organism evidence="2 3">
    <name type="scientific">Dyadobacter fermentans (strain ATCC 700827 / DSM 18053 / CIP 107007 / KCTC 52180 / NS114)</name>
    <dbReference type="NCBI Taxonomy" id="471854"/>
    <lineage>
        <taxon>Bacteria</taxon>
        <taxon>Pseudomonadati</taxon>
        <taxon>Bacteroidota</taxon>
        <taxon>Cytophagia</taxon>
        <taxon>Cytophagales</taxon>
        <taxon>Spirosomataceae</taxon>
        <taxon>Dyadobacter</taxon>
    </lineage>
</organism>
<dbReference type="EMBL" id="CP001619">
    <property type="protein sequence ID" value="ACT93574.1"/>
    <property type="molecule type" value="Genomic_DNA"/>
</dbReference>
<proteinExistence type="predicted"/>
<dbReference type="AlphaFoldDB" id="C6VZU6"/>